<dbReference type="InterPro" id="IPR025736">
    <property type="entry name" value="PucR_C-HTH_dom"/>
</dbReference>
<dbReference type="SMART" id="SM00065">
    <property type="entry name" value="GAF"/>
    <property type="match status" value="1"/>
</dbReference>
<dbReference type="EMBL" id="CP019606">
    <property type="protein sequence ID" value="AQP46793.1"/>
    <property type="molecule type" value="Genomic_DNA"/>
</dbReference>
<dbReference type="OrthoDB" id="8026818at2"/>
<evidence type="ECO:0000259" key="2">
    <source>
        <dbReference type="SMART" id="SM00065"/>
    </source>
</evidence>
<dbReference type="PANTHER" id="PTHR33744">
    <property type="entry name" value="CARBOHYDRATE DIACID REGULATOR"/>
    <property type="match status" value="1"/>
</dbReference>
<name>A0A1Q2CL04_9ACTN</name>
<accession>A0A1Q2CL04</accession>
<dbReference type="InterPro" id="IPR003018">
    <property type="entry name" value="GAF"/>
</dbReference>
<dbReference type="InterPro" id="IPR042070">
    <property type="entry name" value="PucR_C-HTH_sf"/>
</dbReference>
<dbReference type="InterPro" id="IPR029016">
    <property type="entry name" value="GAF-like_dom_sf"/>
</dbReference>
<dbReference type="Proteomes" id="UP000188145">
    <property type="component" value="Chromosome"/>
</dbReference>
<feature type="domain" description="GAF" evidence="2">
    <location>
        <begin position="70"/>
        <end position="221"/>
    </location>
</feature>
<dbReference type="RefSeq" id="WP_077685103.1">
    <property type="nucleotide sequence ID" value="NZ_CP019606.1"/>
</dbReference>
<dbReference type="InterPro" id="IPR041522">
    <property type="entry name" value="CdaR_GGDEF"/>
</dbReference>
<dbReference type="PANTHER" id="PTHR33744:SF1">
    <property type="entry name" value="DNA-BINDING TRANSCRIPTIONAL ACTIVATOR ADER"/>
    <property type="match status" value="1"/>
</dbReference>
<dbReference type="SUPFAM" id="SSF55781">
    <property type="entry name" value="GAF domain-like"/>
    <property type="match status" value="1"/>
</dbReference>
<dbReference type="Gene3D" id="3.30.450.40">
    <property type="match status" value="1"/>
</dbReference>
<protein>
    <recommendedName>
        <fullName evidence="2">GAF domain-containing protein</fullName>
    </recommendedName>
</protein>
<dbReference type="Pfam" id="PF01590">
    <property type="entry name" value="GAF"/>
    <property type="match status" value="1"/>
</dbReference>
<sequence length="601" mass="62866">MTDLAIARLLSALEGGLPGDLERAVDDAGLSPDAAASARRVAATCAAAARSRLLVDTLYDTATDLAGIADPDQVLAAIAQRTRAVTGADMAYVSLNDHATGETYICQSDGVRTREYATIRMPLGTGVLGKAATGMAVVSTSDYVDDPTIVHLDPIDAIVRLEGVKSILGVPMNVQGRIQGALLIADRRQVDYPAETREIVDAIARQAAVAIDHSARLAHVTAALEELGAREDAGRARMGAMQSLLDFDRRLVEAVGARDQAGIVGLLSAVYDARVDVLSPDDDPGDPILRAAITSAVSSGLPFPVSTPGGQATICAAQVGGSHHGTVVVHTAIPVAERDALEHAAVHLGLAALIDRIEADAEQRSQYELLDDCISGRAEPGAALRARMTRHGVDPRKPLMMLAIRTSLPDALPVVRRALRAPALVAEHGGHLCALAQTAEPCARRVWAALAPADPDAQVGSSRVHGNLGDIPRAHRSADTALASLRLLGGEVLDGDTIGSLGALLEAEQAGSLPRGVRAPALPLVDYDAGHGTDLVRTAWAVLEFGPQLPAAAAALFIHPNTLRQRMHRIATLLGEGWQAGAGRLDLHLALRALMMERSRG</sequence>
<dbReference type="AlphaFoldDB" id="A0A1Q2CL04"/>
<gene>
    <name evidence="3" type="ORF">BW730_03865</name>
</gene>
<evidence type="ECO:0000313" key="4">
    <source>
        <dbReference type="Proteomes" id="UP000188145"/>
    </source>
</evidence>
<organism evidence="3 4">
    <name type="scientific">Tessaracoccus aquimaris</name>
    <dbReference type="NCBI Taxonomy" id="1332264"/>
    <lineage>
        <taxon>Bacteria</taxon>
        <taxon>Bacillati</taxon>
        <taxon>Actinomycetota</taxon>
        <taxon>Actinomycetes</taxon>
        <taxon>Propionibacteriales</taxon>
        <taxon>Propionibacteriaceae</taxon>
        <taxon>Tessaracoccus</taxon>
    </lineage>
</organism>
<evidence type="ECO:0000256" key="1">
    <source>
        <dbReference type="ARBA" id="ARBA00006754"/>
    </source>
</evidence>
<dbReference type="KEGG" id="tes:BW730_03865"/>
<dbReference type="Pfam" id="PF17853">
    <property type="entry name" value="GGDEF_2"/>
    <property type="match status" value="1"/>
</dbReference>
<dbReference type="STRING" id="1332264.BW730_03865"/>
<dbReference type="Gene3D" id="1.10.10.2840">
    <property type="entry name" value="PucR C-terminal helix-turn-helix domain"/>
    <property type="match status" value="1"/>
</dbReference>
<comment type="similarity">
    <text evidence="1">Belongs to the CdaR family.</text>
</comment>
<dbReference type="Pfam" id="PF13556">
    <property type="entry name" value="HTH_30"/>
    <property type="match status" value="1"/>
</dbReference>
<keyword evidence="4" id="KW-1185">Reference proteome</keyword>
<proteinExistence type="inferred from homology"/>
<evidence type="ECO:0000313" key="3">
    <source>
        <dbReference type="EMBL" id="AQP46793.1"/>
    </source>
</evidence>
<reference evidence="4" key="1">
    <citation type="submission" date="2017-02" db="EMBL/GenBank/DDBJ databases">
        <title>Tessaracoccus aquaemaris sp. nov., isolated from the intestine of a Korean rockfish, Sebastes schlegelii, in a marine aquaculture pond.</title>
        <authorList>
            <person name="Tak E.J."/>
            <person name="Bae J.-W."/>
        </authorList>
    </citation>
    <scope>NUCLEOTIDE SEQUENCE [LARGE SCALE GENOMIC DNA]</scope>
    <source>
        <strain evidence="4">NSG39</strain>
    </source>
</reference>
<dbReference type="InterPro" id="IPR051448">
    <property type="entry name" value="CdaR-like_regulators"/>
</dbReference>